<name>A0A173RG48_PARDI</name>
<evidence type="ECO:0000256" key="3">
    <source>
        <dbReference type="ARBA" id="ARBA00023004"/>
    </source>
</evidence>
<dbReference type="Gene3D" id="1.10.15.40">
    <property type="entry name" value="Electron transport complex subunit B, putative Fe-S cluster"/>
    <property type="match status" value="1"/>
</dbReference>
<dbReference type="PROSITE" id="PS51656">
    <property type="entry name" value="4FE4S"/>
    <property type="match status" value="1"/>
</dbReference>
<evidence type="ECO:0000313" key="10">
    <source>
        <dbReference type="Proteomes" id="UP000095591"/>
    </source>
</evidence>
<evidence type="ECO:0000313" key="9">
    <source>
        <dbReference type="EMBL" id="MRZ53733.1"/>
    </source>
</evidence>
<proteinExistence type="predicted"/>
<accession>A0A173RG48</accession>
<dbReference type="InterPro" id="IPR009016">
    <property type="entry name" value="Fe_hydrogenase"/>
</dbReference>
<dbReference type="EC" id="1.12.7.2" evidence="7"/>
<keyword evidence="7" id="KW-0560">Oxidoreductase</keyword>
<dbReference type="Pfam" id="PF04060">
    <property type="entry name" value="FeS"/>
    <property type="match status" value="1"/>
</dbReference>
<dbReference type="InterPro" id="IPR004108">
    <property type="entry name" value="Fe_hydrogenase_lsu_C"/>
</dbReference>
<dbReference type="GO" id="GO:0008901">
    <property type="term" value="F:ferredoxin hydrogenase activity"/>
    <property type="evidence" value="ECO:0007669"/>
    <property type="project" value="UniProtKB-EC"/>
</dbReference>
<dbReference type="PROSITE" id="PS51379">
    <property type="entry name" value="4FE4S_FER_2"/>
    <property type="match status" value="2"/>
</dbReference>
<dbReference type="EMBL" id="WKMY01000001">
    <property type="protein sequence ID" value="MRY92110.1"/>
    <property type="molecule type" value="Genomic_DNA"/>
</dbReference>
<dbReference type="Pfam" id="PF13187">
    <property type="entry name" value="Fer4_9"/>
    <property type="match status" value="1"/>
</dbReference>
<reference evidence="11 12" key="2">
    <citation type="journal article" date="2019" name="Nat. Med.">
        <title>A library of human gut bacterial isolates paired with longitudinal multiomics data enables mechanistic microbiome research.</title>
        <authorList>
            <person name="Poyet M."/>
            <person name="Groussin M."/>
            <person name="Gibbons S.M."/>
            <person name="Avila-Pacheco J."/>
            <person name="Jiang X."/>
            <person name="Kearney S.M."/>
            <person name="Perrotta A.R."/>
            <person name="Berdy B."/>
            <person name="Zhao S."/>
            <person name="Lieberman T.D."/>
            <person name="Swanson P.K."/>
            <person name="Smith M."/>
            <person name="Roesemann S."/>
            <person name="Alexander J.E."/>
            <person name="Rich S.A."/>
            <person name="Livny J."/>
            <person name="Vlamakis H."/>
            <person name="Clish C."/>
            <person name="Bullock K."/>
            <person name="Deik A."/>
            <person name="Scott J."/>
            <person name="Pierce K.A."/>
            <person name="Xavier R.J."/>
            <person name="Alm E.J."/>
        </authorList>
    </citation>
    <scope>NUCLEOTIDE SEQUENCE [LARGE SCALE GENOMIC DNA]</scope>
    <source>
        <strain evidence="9 11">BIOML-A2</strain>
        <strain evidence="8 12">BIOML-A9</strain>
    </source>
</reference>
<evidence type="ECO:0000259" key="5">
    <source>
        <dbReference type="PROSITE" id="PS51379"/>
    </source>
</evidence>
<gene>
    <name evidence="7" type="primary">hydA</name>
    <name evidence="7" type="ORF">ERS852429_00480</name>
    <name evidence="8" type="ORF">GKD67_02410</name>
    <name evidence="9" type="ORF">GKD68_03065</name>
</gene>
<dbReference type="PANTHER" id="PTHR43560:SF1">
    <property type="entry name" value="ION-TRANSLOCATING OXIDOREDUCTASE COMPLEX SUBUNIT B"/>
    <property type="match status" value="1"/>
</dbReference>
<dbReference type="Proteomes" id="UP000095591">
    <property type="component" value="Unassembled WGS sequence"/>
</dbReference>
<sequence>MEEANFYHALKIDNDRCIGCTHCMKECPTGAIRIRDGKALIHKDWCVDCGECLKSCPTEAIYVEQDDFQRIFDYRCRVALMPTVFIGQFSKYTTEKEIISAVMELGFTHVFQVEFTADMIHKEMVRQMENAEEKPVISSFCPAIVRLIQVRFPALVDNILLVKAPVNASATYYHKILEGQGVPSEEIGIFYVTPCAAKIAALKGAEGYSSTIKGVINMDTLYNKVYHILKNRPRGYEPECELPPPLTKKEMRWSQTGGEAKHFSGRCLAIDEIHNVIDFLERMETTSEVRNVDFLELRACDRSCAGGVLAVANRFLTAERIMKRSMNRDKVPMIYAADNFEALSYLRQHITIRPVQPNPKRLYDGTIDEMLKKMEQVRKLMCYLPGIDCGACGSPNCQSLAEDIVRHEAQFSDCVFMQRNMEKHGKLDQEHAFRIVEKTWGKDRLNKDCYKKGAKYEGL</sequence>
<dbReference type="GO" id="GO:0046872">
    <property type="term" value="F:metal ion binding"/>
    <property type="evidence" value="ECO:0007669"/>
    <property type="project" value="UniProtKB-KW"/>
</dbReference>
<dbReference type="RefSeq" id="WP_008779889.1">
    <property type="nucleotide sequence ID" value="NZ_CDRH01000145.1"/>
</dbReference>
<feature type="domain" description="4Fe-4S" evidence="6">
    <location>
        <begin position="372"/>
        <end position="431"/>
    </location>
</feature>
<evidence type="ECO:0000313" key="8">
    <source>
        <dbReference type="EMBL" id="MRY92110.1"/>
    </source>
</evidence>
<dbReference type="SUPFAM" id="SSF54862">
    <property type="entry name" value="4Fe-4S ferredoxins"/>
    <property type="match status" value="1"/>
</dbReference>
<dbReference type="InterPro" id="IPR050395">
    <property type="entry name" value="4Fe4S_Ferredoxin_RnfB"/>
</dbReference>
<dbReference type="AlphaFoldDB" id="A0A173RG48"/>
<dbReference type="Gene3D" id="3.40.950.10">
    <property type="entry name" value="Fe-only Hydrogenase (Larger Subunit), Chain L, domain 3"/>
    <property type="match status" value="1"/>
</dbReference>
<dbReference type="InterPro" id="IPR007202">
    <property type="entry name" value="4Fe-4S_dom"/>
</dbReference>
<protein>
    <submittedName>
        <fullName evidence="8">4Fe-4S dicluster domain-containing protein</fullName>
    </submittedName>
    <submittedName>
        <fullName evidence="7">Periplasmic [Fe] hydrogenase large subunit</fullName>
        <ecNumber evidence="7">1.12.7.2</ecNumber>
    </submittedName>
</protein>
<dbReference type="Proteomes" id="UP000432516">
    <property type="component" value="Unassembled WGS sequence"/>
</dbReference>
<evidence type="ECO:0000313" key="11">
    <source>
        <dbReference type="Proteomes" id="UP000432516"/>
    </source>
</evidence>
<dbReference type="GO" id="GO:0051539">
    <property type="term" value="F:4 iron, 4 sulfur cluster binding"/>
    <property type="evidence" value="ECO:0007669"/>
    <property type="project" value="UniProtKB-KW"/>
</dbReference>
<evidence type="ECO:0000313" key="12">
    <source>
        <dbReference type="Proteomes" id="UP000461276"/>
    </source>
</evidence>
<dbReference type="EMBL" id="CYXP01000001">
    <property type="protein sequence ID" value="CUM76872.1"/>
    <property type="molecule type" value="Genomic_DNA"/>
</dbReference>
<dbReference type="InterPro" id="IPR017896">
    <property type="entry name" value="4Fe4S_Fe-S-bd"/>
</dbReference>
<keyword evidence="3" id="KW-0408">Iron</keyword>
<dbReference type="Proteomes" id="UP000461276">
    <property type="component" value="Unassembled WGS sequence"/>
</dbReference>
<keyword evidence="2" id="KW-0479">Metal-binding</keyword>
<dbReference type="Gene3D" id="3.30.70.20">
    <property type="match status" value="1"/>
</dbReference>
<feature type="domain" description="4Fe-4S ferredoxin-type" evidence="5">
    <location>
        <begin position="8"/>
        <end position="37"/>
    </location>
</feature>
<evidence type="ECO:0000256" key="4">
    <source>
        <dbReference type="ARBA" id="ARBA00023014"/>
    </source>
</evidence>
<dbReference type="PANTHER" id="PTHR43560">
    <property type="entry name" value="ION-TRANSLOCATING OXIDOREDUCTASE COMPLEX SUBUNIT B"/>
    <property type="match status" value="1"/>
</dbReference>
<dbReference type="EMBL" id="WKNE01000002">
    <property type="protein sequence ID" value="MRZ53733.1"/>
    <property type="molecule type" value="Genomic_DNA"/>
</dbReference>
<keyword evidence="1" id="KW-0004">4Fe-4S</keyword>
<evidence type="ECO:0000259" key="6">
    <source>
        <dbReference type="PROSITE" id="PS51656"/>
    </source>
</evidence>
<dbReference type="InterPro" id="IPR017900">
    <property type="entry name" value="4Fe4S_Fe_S_CS"/>
</dbReference>
<dbReference type="Pfam" id="PF02906">
    <property type="entry name" value="Fe_hyd_lg_C"/>
    <property type="match status" value="1"/>
</dbReference>
<feature type="domain" description="4Fe-4S ferredoxin-type" evidence="5">
    <location>
        <begin position="38"/>
        <end position="66"/>
    </location>
</feature>
<evidence type="ECO:0000256" key="2">
    <source>
        <dbReference type="ARBA" id="ARBA00022723"/>
    </source>
</evidence>
<keyword evidence="4" id="KW-0411">Iron-sulfur</keyword>
<evidence type="ECO:0000313" key="7">
    <source>
        <dbReference type="EMBL" id="CUM76872.1"/>
    </source>
</evidence>
<dbReference type="PROSITE" id="PS00198">
    <property type="entry name" value="4FE4S_FER_1"/>
    <property type="match status" value="2"/>
</dbReference>
<reference evidence="7 10" key="1">
    <citation type="submission" date="2015-09" db="EMBL/GenBank/DDBJ databases">
        <authorList>
            <consortium name="Pathogen Informatics"/>
        </authorList>
    </citation>
    <scope>NUCLEOTIDE SEQUENCE [LARGE SCALE GENOMIC DNA]</scope>
    <source>
        <strain evidence="7 10">2789STDY5608872</strain>
    </source>
</reference>
<organism evidence="7 10">
    <name type="scientific">Parabacteroides distasonis</name>
    <dbReference type="NCBI Taxonomy" id="823"/>
    <lineage>
        <taxon>Bacteria</taxon>
        <taxon>Pseudomonadati</taxon>
        <taxon>Bacteroidota</taxon>
        <taxon>Bacteroidia</taxon>
        <taxon>Bacteroidales</taxon>
        <taxon>Tannerellaceae</taxon>
        <taxon>Parabacteroides</taxon>
    </lineage>
</organism>
<dbReference type="SUPFAM" id="SSF53920">
    <property type="entry name" value="Fe-only hydrogenase"/>
    <property type="match status" value="1"/>
</dbReference>
<evidence type="ECO:0000256" key="1">
    <source>
        <dbReference type="ARBA" id="ARBA00022485"/>
    </source>
</evidence>